<proteinExistence type="predicted"/>
<comment type="caution">
    <text evidence="1">The sequence shown here is derived from an EMBL/GenBank/DDBJ whole genome shotgun (WGS) entry which is preliminary data.</text>
</comment>
<sequence>MVRISHSVVVESVPRLWFEQALRVLHGVARETRAEGGRVLLPDGRAVPDVRLAEGCHLSPGAVYELEDEQEHVRLTVRQWGSAPALRLEHALAGRGVIVVLEASLRDVDRPVQTEISGSVQVHGRWQSLRRANGGARVDLRSWWKAATGRRPAGAPFEARVRHRLARATLRATPRPHGDGRWEVRLVLSLRGRSLLRPVAAAGLLLRRRRLRQVFAEAVEETARQWNRTVPQAVAHDASRLLERVLDAAAS</sequence>
<dbReference type="Proteomes" id="UP001597261">
    <property type="component" value="Unassembled WGS sequence"/>
</dbReference>
<reference evidence="2" key="1">
    <citation type="journal article" date="2019" name="Int. J. Syst. Evol. Microbiol.">
        <title>The Global Catalogue of Microorganisms (GCM) 10K type strain sequencing project: providing services to taxonomists for standard genome sequencing and annotation.</title>
        <authorList>
            <consortium name="The Broad Institute Genomics Platform"/>
            <consortium name="The Broad Institute Genome Sequencing Center for Infectious Disease"/>
            <person name="Wu L."/>
            <person name="Ma J."/>
        </authorList>
    </citation>
    <scope>NUCLEOTIDE SEQUENCE [LARGE SCALE GENOMIC DNA]</scope>
    <source>
        <strain evidence="2">CGMCC 1.12470</strain>
    </source>
</reference>
<name>A0ABW4IVU9_9ACTN</name>
<organism evidence="1 2">
    <name type="scientific">Streptomyces caeni</name>
    <dbReference type="NCBI Taxonomy" id="2307231"/>
    <lineage>
        <taxon>Bacteria</taxon>
        <taxon>Bacillati</taxon>
        <taxon>Actinomycetota</taxon>
        <taxon>Actinomycetes</taxon>
        <taxon>Kitasatosporales</taxon>
        <taxon>Streptomycetaceae</taxon>
        <taxon>Streptomyces</taxon>
    </lineage>
</organism>
<keyword evidence="2" id="KW-1185">Reference proteome</keyword>
<evidence type="ECO:0000313" key="1">
    <source>
        <dbReference type="EMBL" id="MFD1661292.1"/>
    </source>
</evidence>
<dbReference type="RefSeq" id="WP_381086914.1">
    <property type="nucleotide sequence ID" value="NZ_JBHUDX010000072.1"/>
</dbReference>
<protein>
    <submittedName>
        <fullName evidence="1">Uncharacterized protein</fullName>
    </submittedName>
</protein>
<accession>A0ABW4IVU9</accession>
<dbReference type="EMBL" id="JBHUDX010000072">
    <property type="protein sequence ID" value="MFD1661292.1"/>
    <property type="molecule type" value="Genomic_DNA"/>
</dbReference>
<gene>
    <name evidence="1" type="ORF">ACFSL4_24565</name>
</gene>
<evidence type="ECO:0000313" key="2">
    <source>
        <dbReference type="Proteomes" id="UP001597261"/>
    </source>
</evidence>